<dbReference type="HOGENOM" id="CLU_518412_0_0_2"/>
<keyword evidence="4" id="KW-1185">Reference proteome</keyword>
<dbReference type="PANTHER" id="PTHR30486:SF6">
    <property type="entry name" value="TYPE IV PILUS RETRACTATION ATPASE PILT"/>
    <property type="match status" value="1"/>
</dbReference>
<evidence type="ECO:0000313" key="4">
    <source>
        <dbReference type="Proteomes" id="UP000007485"/>
    </source>
</evidence>
<dbReference type="InterPro" id="IPR050921">
    <property type="entry name" value="T4SS_GSP_E_ATPase"/>
</dbReference>
<dbReference type="EMBL" id="CP002529">
    <property type="protein sequence ID" value="ADY00511.1"/>
    <property type="molecule type" value="Genomic_DNA"/>
</dbReference>
<dbReference type="OrthoDB" id="31341at2157"/>
<dbReference type="AlphaFoldDB" id="F0QTP5"/>
<dbReference type="SMART" id="SM00382">
    <property type="entry name" value="AAA"/>
    <property type="match status" value="1"/>
</dbReference>
<protein>
    <submittedName>
        <fullName evidence="3">Type II secretion system protein E</fullName>
    </submittedName>
</protein>
<dbReference type="InterPro" id="IPR001482">
    <property type="entry name" value="T2SS/T4SS_dom"/>
</dbReference>
<organism evidence="3 4">
    <name type="scientific">Vulcanisaeta moutnovskia (strain 768-28)</name>
    <dbReference type="NCBI Taxonomy" id="985053"/>
    <lineage>
        <taxon>Archaea</taxon>
        <taxon>Thermoproteota</taxon>
        <taxon>Thermoprotei</taxon>
        <taxon>Thermoproteales</taxon>
        <taxon>Thermoproteaceae</taxon>
        <taxon>Vulcanisaeta</taxon>
    </lineage>
</organism>
<dbReference type="InterPro" id="IPR003593">
    <property type="entry name" value="AAA+_ATPase"/>
</dbReference>
<gene>
    <name evidence="3" type="ordered locus">VMUT_0297</name>
</gene>
<evidence type="ECO:0000256" key="1">
    <source>
        <dbReference type="ARBA" id="ARBA00006611"/>
    </source>
</evidence>
<dbReference type="InterPro" id="IPR027417">
    <property type="entry name" value="P-loop_NTPase"/>
</dbReference>
<dbReference type="STRING" id="985053.VMUT_0297"/>
<dbReference type="SUPFAM" id="SSF52540">
    <property type="entry name" value="P-loop containing nucleoside triphosphate hydrolases"/>
    <property type="match status" value="1"/>
</dbReference>
<dbReference type="Gene3D" id="3.30.450.380">
    <property type="match status" value="1"/>
</dbReference>
<dbReference type="Pfam" id="PF00437">
    <property type="entry name" value="T2SSE"/>
    <property type="match status" value="1"/>
</dbReference>
<comment type="similarity">
    <text evidence="1">Belongs to the GSP E family.</text>
</comment>
<dbReference type="Gene3D" id="3.40.50.300">
    <property type="entry name" value="P-loop containing nucleotide triphosphate hydrolases"/>
    <property type="match status" value="1"/>
</dbReference>
<accession>F0QTP5</accession>
<sequence>MPSLSSHNNKESPLTKLIIAHQILNCIKCSSLNSCTFIKDLSNMAIENKIDPDAIETLSTCESVDIKQLLDIVRKSNHRDFINRLLNLLIKNRDRSSIRIESFKEGSIIVMDGLSLVIDNNQSMNGIFTISSSEFIIKDGNCLFELHKINNEYLSYLIDLTRRIVPGNDYSLSSLLSSREKFLSMFINDELLRAALLLASFGLGDLAPIILNQDIEDIFMTQDSMYINHSKYGTCRVINIDTQAIVRQFLKMANISGVKVSVDNPSGKFSITLGNKKLRISVDRWPLVEGISVHVRLHKKPFTINELINEGSINIIEAGKLTIALRNGYSVLIMGPPSSGKTTLLNALDMVLPLNVRRIYIDETDESLELPTPSVKVKSIIGKTEEVLKSLHRGYGILIIGELREREHFEALIHGINAGLQVLATTHADSIESLTNRLRVFSLIDLIDLNKFVLIIMEKIGTMRRVKAVIFPPSFDPDKQEINAIINGIMKLNHDIDNYVNYSIQLNNTLNNIGDYNESQ</sequence>
<feature type="domain" description="AAA+ ATPase" evidence="2">
    <location>
        <begin position="327"/>
        <end position="450"/>
    </location>
</feature>
<evidence type="ECO:0000313" key="3">
    <source>
        <dbReference type="EMBL" id="ADY00511.1"/>
    </source>
</evidence>
<reference evidence="3 4" key="1">
    <citation type="journal article" date="2011" name="J. Bacteriol.">
        <title>Complete genome sequence of 'Vulcanisaeta moutnovskia' strain 768-28, a novel member of the hyperthermophilic crenarchaeal genus vulcanisaeta.</title>
        <authorList>
            <person name="Gumerov V.M."/>
            <person name="Mardanov A.V."/>
            <person name="Beletsky A.V."/>
            <person name="Prokofeva M.I."/>
            <person name="Bonch-Osmolovskaya E.A."/>
            <person name="Ravin N.V."/>
            <person name="Skryabin K.G."/>
        </authorList>
    </citation>
    <scope>NUCLEOTIDE SEQUENCE [LARGE SCALE GENOMIC DNA]</scope>
    <source>
        <strain evidence="3 4">768-28</strain>
    </source>
</reference>
<proteinExistence type="inferred from homology"/>
<dbReference type="eggNOG" id="arCOG05558">
    <property type="taxonomic scope" value="Archaea"/>
</dbReference>
<dbReference type="PANTHER" id="PTHR30486">
    <property type="entry name" value="TWITCHING MOTILITY PROTEIN PILT"/>
    <property type="match status" value="1"/>
</dbReference>
<dbReference type="GO" id="GO:0016887">
    <property type="term" value="F:ATP hydrolysis activity"/>
    <property type="evidence" value="ECO:0007669"/>
    <property type="project" value="InterPro"/>
</dbReference>
<dbReference type="Proteomes" id="UP000007485">
    <property type="component" value="Chromosome"/>
</dbReference>
<name>F0QTP5_VULM7</name>
<dbReference type="KEGG" id="vmo:VMUT_0297"/>
<evidence type="ECO:0000259" key="2">
    <source>
        <dbReference type="SMART" id="SM00382"/>
    </source>
</evidence>